<feature type="region of interest" description="Disordered" evidence="1">
    <location>
        <begin position="16"/>
        <end position="65"/>
    </location>
</feature>
<gene>
    <name evidence="2" type="ORF">H6G94_26135</name>
</gene>
<evidence type="ECO:0000256" key="1">
    <source>
        <dbReference type="SAM" id="MobiDB-lite"/>
    </source>
</evidence>
<sequence length="65" mass="7258">MRFDFAHQPGDVTLASLSETLARTRRVGDKGDKENNNSPVTSQQSKVNSQQLTLNTQPPRVVMLF</sequence>
<organism evidence="2 3">
    <name type="scientific">Nostoc punctiforme FACHB-252</name>
    <dbReference type="NCBI Taxonomy" id="1357509"/>
    <lineage>
        <taxon>Bacteria</taxon>
        <taxon>Bacillati</taxon>
        <taxon>Cyanobacteriota</taxon>
        <taxon>Cyanophyceae</taxon>
        <taxon>Nostocales</taxon>
        <taxon>Nostocaceae</taxon>
        <taxon>Nostoc</taxon>
    </lineage>
</organism>
<proteinExistence type="predicted"/>
<evidence type="ECO:0000313" key="3">
    <source>
        <dbReference type="Proteomes" id="UP000606396"/>
    </source>
</evidence>
<accession>A0ABR8HHS2</accession>
<evidence type="ECO:0000313" key="2">
    <source>
        <dbReference type="EMBL" id="MBD2614712.1"/>
    </source>
</evidence>
<reference evidence="2 3" key="1">
    <citation type="journal article" date="2020" name="ISME J.">
        <title>Comparative genomics reveals insights into cyanobacterial evolution and habitat adaptation.</title>
        <authorList>
            <person name="Chen M.Y."/>
            <person name="Teng W.K."/>
            <person name="Zhao L."/>
            <person name="Hu C.X."/>
            <person name="Zhou Y.K."/>
            <person name="Han B.P."/>
            <person name="Song L.R."/>
            <person name="Shu W.S."/>
        </authorList>
    </citation>
    <scope>NUCLEOTIDE SEQUENCE [LARGE SCALE GENOMIC DNA]</scope>
    <source>
        <strain evidence="2 3">FACHB-252</strain>
    </source>
</reference>
<dbReference type="Proteomes" id="UP000606396">
    <property type="component" value="Unassembled WGS sequence"/>
</dbReference>
<comment type="caution">
    <text evidence="2">The sequence shown here is derived from an EMBL/GenBank/DDBJ whole genome shotgun (WGS) entry which is preliminary data.</text>
</comment>
<dbReference type="EMBL" id="JACJTC010000020">
    <property type="protein sequence ID" value="MBD2614712.1"/>
    <property type="molecule type" value="Genomic_DNA"/>
</dbReference>
<name>A0ABR8HHS2_NOSPU</name>
<dbReference type="RefSeq" id="WP_190951614.1">
    <property type="nucleotide sequence ID" value="NZ_JACJTC010000020.1"/>
</dbReference>
<feature type="compositionally biased region" description="Polar residues" evidence="1">
    <location>
        <begin position="36"/>
        <end position="58"/>
    </location>
</feature>
<feature type="compositionally biased region" description="Basic and acidic residues" evidence="1">
    <location>
        <begin position="26"/>
        <end position="35"/>
    </location>
</feature>
<protein>
    <submittedName>
        <fullName evidence="2">Uncharacterized protein</fullName>
    </submittedName>
</protein>
<keyword evidence="3" id="KW-1185">Reference proteome</keyword>